<dbReference type="RefSeq" id="WP_265680981.1">
    <property type="nucleotide sequence ID" value="NZ_CP120863.1"/>
</dbReference>
<dbReference type="InterPro" id="IPR007138">
    <property type="entry name" value="ABM_dom"/>
</dbReference>
<evidence type="ECO:0000313" key="3">
    <source>
        <dbReference type="Proteomes" id="UP001209803"/>
    </source>
</evidence>
<dbReference type="Pfam" id="PF03992">
    <property type="entry name" value="ABM"/>
    <property type="match status" value="1"/>
</dbReference>
<evidence type="ECO:0000313" key="2">
    <source>
        <dbReference type="EMBL" id="WFE88574.1"/>
    </source>
</evidence>
<name>A0ABY8EZT7_9HYPH</name>
<feature type="domain" description="ABM" evidence="1">
    <location>
        <begin position="2"/>
        <end position="91"/>
    </location>
</feature>
<dbReference type="InterPro" id="IPR011008">
    <property type="entry name" value="Dimeric_a/b-barrel"/>
</dbReference>
<dbReference type="Gene3D" id="3.30.70.100">
    <property type="match status" value="1"/>
</dbReference>
<keyword evidence="3" id="KW-1185">Reference proteome</keyword>
<organism evidence="2 3">
    <name type="scientific">Roseibium porphyridii</name>
    <dbReference type="NCBI Taxonomy" id="2866279"/>
    <lineage>
        <taxon>Bacteria</taxon>
        <taxon>Pseudomonadati</taxon>
        <taxon>Pseudomonadota</taxon>
        <taxon>Alphaproteobacteria</taxon>
        <taxon>Hyphomicrobiales</taxon>
        <taxon>Stappiaceae</taxon>
        <taxon>Roseibium</taxon>
    </lineage>
</organism>
<dbReference type="GO" id="GO:0004497">
    <property type="term" value="F:monooxygenase activity"/>
    <property type="evidence" value="ECO:0007669"/>
    <property type="project" value="UniProtKB-KW"/>
</dbReference>
<keyword evidence="2" id="KW-0560">Oxidoreductase</keyword>
<keyword evidence="2" id="KW-0503">Monooxygenase</keyword>
<dbReference type="Proteomes" id="UP001209803">
    <property type="component" value="Chromosome"/>
</dbReference>
<accession>A0ABY8EZT7</accession>
<reference evidence="2 3" key="1">
    <citation type="submission" date="2023-03" db="EMBL/GenBank/DDBJ databases">
        <title>Roseibium porphyridii sp. nov. and Roseibium rhodosorbium sp. nov. isolated from marine algae, Porphyridium cruentum and Rhodosorus marinus, respectively.</title>
        <authorList>
            <person name="Lee M.W."/>
            <person name="Choi B.J."/>
            <person name="Lee J.K."/>
            <person name="Choi D.G."/>
            <person name="Baek J.H."/>
            <person name="Bayburt H."/>
            <person name="Kim J.M."/>
            <person name="Han D.M."/>
            <person name="Kim K.H."/>
            <person name="Jeon C.O."/>
        </authorList>
    </citation>
    <scope>NUCLEOTIDE SEQUENCE [LARGE SCALE GENOMIC DNA]</scope>
    <source>
        <strain evidence="2 3">KMA01</strain>
    </source>
</reference>
<dbReference type="EMBL" id="CP120863">
    <property type="protein sequence ID" value="WFE88574.1"/>
    <property type="molecule type" value="Genomic_DNA"/>
</dbReference>
<sequence length="96" mass="10891">MFAVTVLFRIKDGQMDAFMPLMIANAQTSVKDEPGCRQFDVCTDPDLPGEVFLYEIYEDAAAFQFHLATDHFKDFDARVSDMIAEKSVKTFQKVDA</sequence>
<dbReference type="PROSITE" id="PS51725">
    <property type="entry name" value="ABM"/>
    <property type="match status" value="1"/>
</dbReference>
<dbReference type="PANTHER" id="PTHR33336:SF1">
    <property type="entry name" value="(4S)-4-HYDROXY-5-PHOSPHONOOXYPENTANE-2,3-DIONE ISOMERASE"/>
    <property type="match status" value="1"/>
</dbReference>
<dbReference type="SUPFAM" id="SSF54909">
    <property type="entry name" value="Dimeric alpha+beta barrel"/>
    <property type="match status" value="1"/>
</dbReference>
<evidence type="ECO:0000259" key="1">
    <source>
        <dbReference type="PROSITE" id="PS51725"/>
    </source>
</evidence>
<dbReference type="InterPro" id="IPR050744">
    <property type="entry name" value="AI-2_Isomerase_LsrG"/>
</dbReference>
<dbReference type="PANTHER" id="PTHR33336">
    <property type="entry name" value="QUINOL MONOOXYGENASE YGIN-RELATED"/>
    <property type="match status" value="1"/>
</dbReference>
<proteinExistence type="predicted"/>
<gene>
    <name evidence="2" type="ORF">K1718_20750</name>
</gene>
<protein>
    <submittedName>
        <fullName evidence="2">Quinol monooxygenase</fullName>
    </submittedName>
</protein>